<dbReference type="RefSeq" id="WP_290236988.1">
    <property type="nucleotide sequence ID" value="NZ_JAUFPZ010000002.1"/>
</dbReference>
<dbReference type="Proteomes" id="UP001595793">
    <property type="component" value="Unassembled WGS sequence"/>
</dbReference>
<dbReference type="InterPro" id="IPR002559">
    <property type="entry name" value="Transposase_11"/>
</dbReference>
<name>A0ABV8HBC6_9FLAO</name>
<reference evidence="3" key="1">
    <citation type="journal article" date="2019" name="Int. J. Syst. Evol. Microbiol.">
        <title>The Global Catalogue of Microorganisms (GCM) 10K type strain sequencing project: providing services to taxonomists for standard genome sequencing and annotation.</title>
        <authorList>
            <consortium name="The Broad Institute Genomics Platform"/>
            <consortium name="The Broad Institute Genome Sequencing Center for Infectious Disease"/>
            <person name="Wu L."/>
            <person name="Ma J."/>
        </authorList>
    </citation>
    <scope>NUCLEOTIDE SEQUENCE [LARGE SCALE GENOMIC DNA]</scope>
    <source>
        <strain evidence="3">CECT 9128</strain>
    </source>
</reference>
<sequence>MHNFQTNYDKILEVLNNIEPKSNFLHQIRKPKLTDKELIAINLTSEFMSIDSEHQLFRILPEKLSVKIERSVYNRRRRKLFGAIELTRERLSDLFNEFEDCFIVDSMPLEVCKLSRSGRSKICKEQSYCTPDKGYCATQSTSYYGYKLHAVCSVKGVFKSLDISPASVHDIHYLKDIKMQLNDCLLIGDKGYLSADIQLSLFDKHHIKLSTPMRKNQYNYQQQPYIFRKSRKRIETLFSQLCDQFMIRRNYAKSFEGFKTRILSKITALTIIQYLNQFVYNRNINNIKINLS</sequence>
<dbReference type="Pfam" id="PF01609">
    <property type="entry name" value="DDE_Tnp_1"/>
    <property type="match status" value="1"/>
</dbReference>
<evidence type="ECO:0000259" key="1">
    <source>
        <dbReference type="Pfam" id="PF01609"/>
    </source>
</evidence>
<feature type="domain" description="Transposase IS4-like" evidence="1">
    <location>
        <begin position="98"/>
        <end position="270"/>
    </location>
</feature>
<gene>
    <name evidence="2" type="ORF">ACFOS1_18440</name>
</gene>
<evidence type="ECO:0000313" key="3">
    <source>
        <dbReference type="Proteomes" id="UP001595793"/>
    </source>
</evidence>
<dbReference type="EMBL" id="JBHSAS010000033">
    <property type="protein sequence ID" value="MFC4029405.1"/>
    <property type="molecule type" value="Genomic_DNA"/>
</dbReference>
<organism evidence="2 3">
    <name type="scientific">Zunongwangia endophytica</name>
    <dbReference type="NCBI Taxonomy" id="1808945"/>
    <lineage>
        <taxon>Bacteria</taxon>
        <taxon>Pseudomonadati</taxon>
        <taxon>Bacteroidota</taxon>
        <taxon>Flavobacteriia</taxon>
        <taxon>Flavobacteriales</taxon>
        <taxon>Flavobacteriaceae</taxon>
        <taxon>Zunongwangia</taxon>
    </lineage>
</organism>
<evidence type="ECO:0000313" key="2">
    <source>
        <dbReference type="EMBL" id="MFC4029405.1"/>
    </source>
</evidence>
<dbReference type="NCBIfam" id="NF033520">
    <property type="entry name" value="transpos_IS982"/>
    <property type="match status" value="1"/>
</dbReference>
<comment type="caution">
    <text evidence="2">The sequence shown here is derived from an EMBL/GenBank/DDBJ whole genome shotgun (WGS) entry which is preliminary data.</text>
</comment>
<accession>A0ABV8HBC6</accession>
<proteinExistence type="predicted"/>
<protein>
    <submittedName>
        <fullName evidence="2">IS982 family transposase</fullName>
    </submittedName>
</protein>
<keyword evidence="3" id="KW-1185">Reference proteome</keyword>